<dbReference type="SUPFAM" id="SSF56601">
    <property type="entry name" value="beta-lactamase/transpeptidase-like"/>
    <property type="match status" value="1"/>
</dbReference>
<keyword evidence="3 4" id="KW-0472">Membrane</keyword>
<dbReference type="InterPro" id="IPR005311">
    <property type="entry name" value="PBP_dimer"/>
</dbReference>
<reference evidence="7" key="2">
    <citation type="submission" date="2024-06" db="EMBL/GenBank/DDBJ databases">
        <authorList>
            <person name="Petrova K.O."/>
            <person name="Toshchakov S.V."/>
            <person name="Boltjanskaja Y.V."/>
            <person name="Kevbrin V."/>
        </authorList>
    </citation>
    <scope>NUCLEOTIDE SEQUENCE</scope>
    <source>
        <strain evidence="7">Z-910T</strain>
    </source>
</reference>
<dbReference type="SUPFAM" id="SSF56519">
    <property type="entry name" value="Penicillin binding protein dimerisation domain"/>
    <property type="match status" value="1"/>
</dbReference>
<protein>
    <submittedName>
        <fullName evidence="7">Penicillin-binding transpeptidase domain-containing protein</fullName>
    </submittedName>
</protein>
<dbReference type="InterPro" id="IPR036138">
    <property type="entry name" value="PBP_dimer_sf"/>
</dbReference>
<dbReference type="Gene3D" id="1.10.150.770">
    <property type="match status" value="1"/>
</dbReference>
<dbReference type="InterPro" id="IPR050515">
    <property type="entry name" value="Beta-lactam/transpept"/>
</dbReference>
<accession>A0AAU7VJH9</accession>
<keyword evidence="4" id="KW-0812">Transmembrane</keyword>
<evidence type="ECO:0000259" key="5">
    <source>
        <dbReference type="Pfam" id="PF00905"/>
    </source>
</evidence>
<comment type="similarity">
    <text evidence="2">Belongs to the transpeptidase family.</text>
</comment>
<keyword evidence="4" id="KW-1133">Transmembrane helix</keyword>
<feature type="domain" description="Penicillin-binding protein dimerisation" evidence="6">
    <location>
        <begin position="57"/>
        <end position="199"/>
    </location>
</feature>
<dbReference type="AlphaFoldDB" id="A0AAU7VJH9"/>
<dbReference type="Pfam" id="PF00905">
    <property type="entry name" value="Transpeptidase"/>
    <property type="match status" value="1"/>
</dbReference>
<evidence type="ECO:0000256" key="1">
    <source>
        <dbReference type="ARBA" id="ARBA00004370"/>
    </source>
</evidence>
<dbReference type="GO" id="GO:0005886">
    <property type="term" value="C:plasma membrane"/>
    <property type="evidence" value="ECO:0007669"/>
    <property type="project" value="TreeGrafter"/>
</dbReference>
<organism evidence="7">
    <name type="scientific">Proteinivorax tanatarense</name>
    <dbReference type="NCBI Taxonomy" id="1260629"/>
    <lineage>
        <taxon>Bacteria</taxon>
        <taxon>Bacillati</taxon>
        <taxon>Bacillota</taxon>
        <taxon>Clostridia</taxon>
        <taxon>Eubacteriales</taxon>
        <taxon>Proteinivoracaceae</taxon>
        <taxon>Proteinivorax</taxon>
    </lineage>
</organism>
<dbReference type="PANTHER" id="PTHR30627:SF1">
    <property type="entry name" value="PEPTIDOGLYCAN D,D-TRANSPEPTIDASE FTSI"/>
    <property type="match status" value="1"/>
</dbReference>
<feature type="transmembrane region" description="Helical" evidence="4">
    <location>
        <begin position="12"/>
        <end position="33"/>
    </location>
</feature>
<evidence type="ECO:0000256" key="2">
    <source>
        <dbReference type="ARBA" id="ARBA00007171"/>
    </source>
</evidence>
<dbReference type="Gene3D" id="3.40.710.10">
    <property type="entry name" value="DD-peptidase/beta-lactamase superfamily"/>
    <property type="match status" value="1"/>
</dbReference>
<dbReference type="GO" id="GO:0071555">
    <property type="term" value="P:cell wall organization"/>
    <property type="evidence" value="ECO:0007669"/>
    <property type="project" value="TreeGrafter"/>
</dbReference>
<evidence type="ECO:0000256" key="3">
    <source>
        <dbReference type="ARBA" id="ARBA00023136"/>
    </source>
</evidence>
<reference evidence="7" key="1">
    <citation type="journal article" date="2013" name="Extremophiles">
        <title>Proteinivorax tanatarense gen. nov., sp. nov., an anaerobic, haloalkaliphilic, proteolytic bacterium isolated from a decaying algal bloom, and proposal of Proteinivoraceae fam. nov.</title>
        <authorList>
            <person name="Kevbrin V."/>
            <person name="Boltyanskaya Y."/>
            <person name="Zhilina T."/>
            <person name="Kolganova T."/>
            <person name="Lavrentjeva E."/>
            <person name="Kuznetsov B."/>
        </authorList>
    </citation>
    <scope>NUCLEOTIDE SEQUENCE</scope>
    <source>
        <strain evidence="7">Z-910T</strain>
    </source>
</reference>
<dbReference type="GO" id="GO:0008658">
    <property type="term" value="F:penicillin binding"/>
    <property type="evidence" value="ECO:0007669"/>
    <property type="project" value="InterPro"/>
</dbReference>
<proteinExistence type="inferred from homology"/>
<dbReference type="Pfam" id="PF03717">
    <property type="entry name" value="PBP_dimer"/>
    <property type="match status" value="1"/>
</dbReference>
<name>A0AAU7VJH9_9FIRM</name>
<dbReference type="InterPro" id="IPR012338">
    <property type="entry name" value="Beta-lactam/transpept-like"/>
</dbReference>
<dbReference type="PANTHER" id="PTHR30627">
    <property type="entry name" value="PEPTIDOGLYCAN D,D-TRANSPEPTIDASE"/>
    <property type="match status" value="1"/>
</dbReference>
<dbReference type="Gene3D" id="3.30.450.330">
    <property type="match status" value="1"/>
</dbReference>
<feature type="domain" description="Penicillin-binding protein transpeptidase" evidence="5">
    <location>
        <begin position="244"/>
        <end position="548"/>
    </location>
</feature>
<comment type="subcellular location">
    <subcellularLocation>
        <location evidence="1">Membrane</location>
    </subcellularLocation>
</comment>
<dbReference type="EMBL" id="CP158367">
    <property type="protein sequence ID" value="XBX74253.1"/>
    <property type="molecule type" value="Genomic_DNA"/>
</dbReference>
<evidence type="ECO:0000259" key="6">
    <source>
        <dbReference type="Pfam" id="PF03717"/>
    </source>
</evidence>
<gene>
    <name evidence="7" type="ORF">PRVXT_002283</name>
</gene>
<dbReference type="InterPro" id="IPR001460">
    <property type="entry name" value="PCN-bd_Tpept"/>
</dbReference>
<evidence type="ECO:0000313" key="7">
    <source>
        <dbReference type="EMBL" id="XBX74253.1"/>
    </source>
</evidence>
<evidence type="ECO:0000256" key="4">
    <source>
        <dbReference type="SAM" id="Phobius"/>
    </source>
</evidence>
<dbReference type="RefSeq" id="WP_350343007.1">
    <property type="nucleotide sequence ID" value="NZ_CP158367.1"/>
</dbReference>
<dbReference type="Gene3D" id="3.90.1310.10">
    <property type="entry name" value="Penicillin-binding protein 2a (Domain 2)"/>
    <property type="match status" value="1"/>
</dbReference>
<sequence>MDNKFEEMLNKRAKAAFIIFLIMFGLLTTRLFWVQFVGGAQYLEKAERQWYNEVMLQPQRGQIYDTNGKLMAGSASAETIVAIPSQIENPSETVEQLGPLLELENETIYNRLTSNSSEVYLQRMVDDQVAEQIKDLDIPGIKTIDESKRFYPHGSLASHVLGFVGTDEGLEGIEAYYESELAGVPGVSLHSADASGRKLPGGEITYKEPTHGLDLTLTIDHYIQHIVETEMKKTMSEFEPESVSVIVADPNTGEILAMANAPDFEPENFNNYPSSAWRNAAITNSFEPGSTFKIATMAAGLEENVFKPTDTYICKGYTEVLGVRIRNWDRKANGEQTFTQAVVKSSNTAFVDIGLELGKDTLFNYIHGLGFGQRTGIDLPGEATGLLFDPATMSKVDLAVSSFGQGNSVTPIQQIMGVSAIANGGQLMQPYIAKEFRDRDGKVAKSNEPTVIRTVYSQETADISKEILQEVIDGTSVAVDGYNVAGKSGTAQKVAPEGGYKEGAIIASYVGFAPVEDPQIAVYVMVDEPSTGRWASQIAGPLFKNITESTLTYLEVPKNNVDYIEESDDEEQEEEE</sequence>